<proteinExistence type="predicted"/>
<protein>
    <submittedName>
        <fullName evidence="1">SFRICE_015062</fullName>
    </submittedName>
</protein>
<gene>
    <name evidence="1" type="ORF">SFRICE_015062</name>
</gene>
<reference evidence="1" key="1">
    <citation type="submission" date="2016-07" db="EMBL/GenBank/DDBJ databases">
        <authorList>
            <person name="Bretaudeau A."/>
        </authorList>
    </citation>
    <scope>NUCLEOTIDE SEQUENCE</scope>
    <source>
        <strain evidence="1">Rice</strain>
        <tissue evidence="1">Whole body</tissue>
    </source>
</reference>
<sequence>MFTVSCYVFHPLVQRLVRLWRYVQVVSDVLTFFLAMLCCQCAAAVPFSTSSSVDSKPSVQIFKAEALTQKQTETENDQSCGEPVKAHHLVIDFAPGREDTPEIQERCHQYWQNKNRQEYNDMSSKSKNQIDLPHPDRSIESQSIIPAVHTHKKHNKKGKIKLRPSTASLVEWSQMRLPDKGSLVGQSITGFFFNLSKISQSSSTESGIFPVYANGLTPYYMGPTPPYITQIVKGGHTLYSGIHVHLCRQSPKEYLWG</sequence>
<organism evidence="1">
    <name type="scientific">Spodoptera frugiperda</name>
    <name type="common">Fall armyworm</name>
    <dbReference type="NCBI Taxonomy" id="7108"/>
    <lineage>
        <taxon>Eukaryota</taxon>
        <taxon>Metazoa</taxon>
        <taxon>Ecdysozoa</taxon>
        <taxon>Arthropoda</taxon>
        <taxon>Hexapoda</taxon>
        <taxon>Insecta</taxon>
        <taxon>Pterygota</taxon>
        <taxon>Neoptera</taxon>
        <taxon>Endopterygota</taxon>
        <taxon>Lepidoptera</taxon>
        <taxon>Glossata</taxon>
        <taxon>Ditrysia</taxon>
        <taxon>Noctuoidea</taxon>
        <taxon>Noctuidae</taxon>
        <taxon>Amphipyrinae</taxon>
        <taxon>Spodoptera</taxon>
    </lineage>
</organism>
<accession>A0A2H1X1D5</accession>
<evidence type="ECO:0000313" key="1">
    <source>
        <dbReference type="EMBL" id="SOQ58444.1"/>
    </source>
</evidence>
<name>A0A2H1X1D5_SPOFR</name>
<dbReference type="AlphaFoldDB" id="A0A2H1X1D5"/>
<dbReference type="EMBL" id="ODYU01012241">
    <property type="protein sequence ID" value="SOQ58444.1"/>
    <property type="molecule type" value="Genomic_DNA"/>
</dbReference>